<dbReference type="SUPFAM" id="SSF81324">
    <property type="entry name" value="Voltage-gated potassium channels"/>
    <property type="match status" value="1"/>
</dbReference>
<dbReference type="PANTHER" id="PTHR43833:SF9">
    <property type="entry name" value="POTASSIUM CHANNEL PROTEIN YUGO-RELATED"/>
    <property type="match status" value="1"/>
</dbReference>
<dbReference type="Gene3D" id="1.10.287.70">
    <property type="match status" value="1"/>
</dbReference>
<keyword evidence="4" id="KW-0406">Ion transport</keyword>
<dbReference type="GO" id="GO:0034220">
    <property type="term" value="P:monoatomic ion transmembrane transport"/>
    <property type="evidence" value="ECO:0007669"/>
    <property type="project" value="UniProtKB-KW"/>
</dbReference>
<gene>
    <name evidence="4" type="ORF">IM725_00215</name>
</gene>
<evidence type="ECO:0000313" key="4">
    <source>
        <dbReference type="EMBL" id="MBE7938991.1"/>
    </source>
</evidence>
<keyword evidence="2" id="KW-0812">Transmembrane</keyword>
<keyword evidence="5" id="KW-1185">Reference proteome</keyword>
<dbReference type="EMBL" id="JADDOJ010000001">
    <property type="protein sequence ID" value="MBE7938991.1"/>
    <property type="molecule type" value="Genomic_DNA"/>
</dbReference>
<evidence type="ECO:0000259" key="3">
    <source>
        <dbReference type="PROSITE" id="PS51201"/>
    </source>
</evidence>
<evidence type="ECO:0000256" key="2">
    <source>
        <dbReference type="SAM" id="Phobius"/>
    </source>
</evidence>
<evidence type="ECO:0000256" key="1">
    <source>
        <dbReference type="ARBA" id="ARBA00004651"/>
    </source>
</evidence>
<keyword evidence="2" id="KW-1133">Transmembrane helix</keyword>
<comment type="subcellular location">
    <subcellularLocation>
        <location evidence="1">Cell membrane</location>
        <topology evidence="1">Multi-pass membrane protein</topology>
    </subcellularLocation>
</comment>
<evidence type="ECO:0000313" key="5">
    <source>
        <dbReference type="Proteomes" id="UP000715965"/>
    </source>
</evidence>
<keyword evidence="4" id="KW-0813">Transport</keyword>
<reference evidence="4 5" key="1">
    <citation type="submission" date="2020-10" db="EMBL/GenBank/DDBJ databases">
        <title>Draft genome of Ramlibacter aquaticus LMG 30558.</title>
        <authorList>
            <person name="Props R."/>
        </authorList>
    </citation>
    <scope>NUCLEOTIDE SEQUENCE [LARGE SCALE GENOMIC DNA]</scope>
    <source>
        <strain evidence="4 5">LMG 30558</strain>
    </source>
</reference>
<feature type="domain" description="RCK N-terminal" evidence="3">
    <location>
        <begin position="99"/>
        <end position="218"/>
    </location>
</feature>
<organism evidence="4 5">
    <name type="scientific">Ramlibacter aquaticus</name>
    <dbReference type="NCBI Taxonomy" id="2780094"/>
    <lineage>
        <taxon>Bacteria</taxon>
        <taxon>Pseudomonadati</taxon>
        <taxon>Pseudomonadota</taxon>
        <taxon>Betaproteobacteria</taxon>
        <taxon>Burkholderiales</taxon>
        <taxon>Comamonadaceae</taxon>
        <taxon>Ramlibacter</taxon>
    </lineage>
</organism>
<keyword evidence="2" id="KW-0472">Membrane</keyword>
<keyword evidence="4" id="KW-0407">Ion channel</keyword>
<feature type="transmembrane region" description="Helical" evidence="2">
    <location>
        <begin position="53"/>
        <end position="78"/>
    </location>
</feature>
<dbReference type="InterPro" id="IPR036291">
    <property type="entry name" value="NAD(P)-bd_dom_sf"/>
</dbReference>
<name>A0ABR9S9G2_9BURK</name>
<dbReference type="InterPro" id="IPR036721">
    <property type="entry name" value="RCK_C_sf"/>
</dbReference>
<dbReference type="Pfam" id="PF02254">
    <property type="entry name" value="TrkA_N"/>
    <property type="match status" value="1"/>
</dbReference>
<proteinExistence type="predicted"/>
<dbReference type="PROSITE" id="PS51201">
    <property type="entry name" value="RCK_N"/>
    <property type="match status" value="1"/>
</dbReference>
<comment type="caution">
    <text evidence="4">The sequence shown here is derived from an EMBL/GenBank/DDBJ whole genome shotgun (WGS) entry which is preliminary data.</text>
</comment>
<dbReference type="InterPro" id="IPR003148">
    <property type="entry name" value="RCK_N"/>
</dbReference>
<dbReference type="InterPro" id="IPR013099">
    <property type="entry name" value="K_chnl_dom"/>
</dbReference>
<dbReference type="PANTHER" id="PTHR43833">
    <property type="entry name" value="POTASSIUM CHANNEL PROTEIN 2-RELATED-RELATED"/>
    <property type="match status" value="1"/>
</dbReference>
<dbReference type="Gene3D" id="3.40.50.720">
    <property type="entry name" value="NAD(P)-binding Rossmann-like Domain"/>
    <property type="match status" value="1"/>
</dbReference>
<protein>
    <submittedName>
        <fullName evidence="4">Potassium channel protein</fullName>
    </submittedName>
</protein>
<dbReference type="Pfam" id="PF07885">
    <property type="entry name" value="Ion_trans_2"/>
    <property type="match status" value="1"/>
</dbReference>
<dbReference type="SUPFAM" id="SSF51735">
    <property type="entry name" value="NAD(P)-binding Rossmann-fold domains"/>
    <property type="match status" value="1"/>
</dbReference>
<dbReference type="SUPFAM" id="SSF116726">
    <property type="entry name" value="TrkA C-terminal domain-like"/>
    <property type="match status" value="1"/>
</dbReference>
<sequence length="322" mass="35564">MLVGVHVVGTLGYHHLGRPQAGWIDSFYMTFITVATIGYGEIVDLTHHPLGRLFTVGISVIGIGTTSYIFSTFVALLLESDFNAAFRKRHMQRQIADLRGHYIVCGIGRVGTNVAEELVRTRRDVVVVEPDAENLGRWLDRHPEGLHLQADAASDEALRAAGLAHAAGVFSVTGDDSHNLMIALSVKLLNPRARVVVRVHDIRNTDKARRAGADEVVSPDFTGGMRIASAMIRPHVVNFMDRMLRTDDELRVEEVVVPAGFRARKLAEAVPPSRDYILMATHEHGQWVFNPTQEHLLHAGTALVLMTNPQGRRQLEQTLNAA</sequence>
<dbReference type="Gene3D" id="3.30.70.1450">
    <property type="entry name" value="Regulator of K+ conductance, C-terminal domain"/>
    <property type="match status" value="1"/>
</dbReference>
<accession>A0ABR9S9G2</accession>
<dbReference type="InterPro" id="IPR050721">
    <property type="entry name" value="Trk_Ktr_HKT_K-transport"/>
</dbReference>
<dbReference type="Proteomes" id="UP000715965">
    <property type="component" value="Unassembled WGS sequence"/>
</dbReference>